<feature type="compositionally biased region" description="Basic and acidic residues" evidence="1">
    <location>
        <begin position="278"/>
        <end position="293"/>
    </location>
</feature>
<comment type="caution">
    <text evidence="2">The sequence shown here is derived from an EMBL/GenBank/DDBJ whole genome shotgun (WGS) entry which is preliminary data.</text>
</comment>
<reference evidence="2 3" key="1">
    <citation type="submission" date="2024-05" db="EMBL/GenBank/DDBJ databases">
        <title>A draft genome resource for the thread blight pathogen Marasmius tenuissimus strain MS-2.</title>
        <authorList>
            <person name="Yulfo-Soto G.E."/>
            <person name="Baruah I.K."/>
            <person name="Amoako-Attah I."/>
            <person name="Bukari Y."/>
            <person name="Meinhardt L.W."/>
            <person name="Bailey B.A."/>
            <person name="Cohen S.P."/>
        </authorList>
    </citation>
    <scope>NUCLEOTIDE SEQUENCE [LARGE SCALE GENOMIC DNA]</scope>
    <source>
        <strain evidence="2 3">MS-2</strain>
    </source>
</reference>
<evidence type="ECO:0000313" key="3">
    <source>
        <dbReference type="Proteomes" id="UP001437256"/>
    </source>
</evidence>
<feature type="compositionally biased region" description="Basic and acidic residues" evidence="1">
    <location>
        <begin position="300"/>
        <end position="314"/>
    </location>
</feature>
<feature type="region of interest" description="Disordered" evidence="1">
    <location>
        <begin position="256"/>
        <end position="315"/>
    </location>
</feature>
<accession>A0ABR3ACM0</accession>
<name>A0ABR3ACM0_9AGAR</name>
<sequence length="379" mass="41144">MGGLLVAEAATDPSMQCKRHPRIVGMIAFDCPYLGMHPRVIATGIASLFAKKPDQGGKSEQDMNPDPGVTVVDNTVTDGWDEFKKNMQKDNVSLLSVDSAHTASTSALSPSPTHSRSGSNSSLNLPRSPSPSPSSSFVDRTVNFLSKSADSSMAKWLRKHRESPWADGKIWITEHYQFGSSMFDPSGLANRYKRLVAWNGLWVNYWTTTYPKGGSDSSSSSPSSSRSSSPTANQVHAALLEPNNDVAARMLENSLADRSSVGSSRRSHDSSSPSLISHDSHDSSSVIERDPAKTNKLRKGKESATPKPPKEKTGRHFIVLPTGMGSVFGGFDKWEKVVVSGADDVVAAHCGIFMPDQNLEYGELIERVAGRVFDWCEKI</sequence>
<dbReference type="Proteomes" id="UP001437256">
    <property type="component" value="Unassembled WGS sequence"/>
</dbReference>
<feature type="compositionally biased region" description="Low complexity" evidence="1">
    <location>
        <begin position="103"/>
        <end position="127"/>
    </location>
</feature>
<dbReference type="PANTHER" id="PTHR47842">
    <property type="entry name" value="EXPRESSED PROTEIN"/>
    <property type="match status" value="1"/>
</dbReference>
<feature type="compositionally biased region" description="Low complexity" evidence="1">
    <location>
        <begin position="215"/>
        <end position="229"/>
    </location>
</feature>
<feature type="region of interest" description="Disordered" evidence="1">
    <location>
        <begin position="212"/>
        <end position="233"/>
    </location>
</feature>
<proteinExistence type="predicted"/>
<feature type="compositionally biased region" description="Low complexity" evidence="1">
    <location>
        <begin position="258"/>
        <end position="277"/>
    </location>
</feature>
<evidence type="ECO:0000256" key="1">
    <source>
        <dbReference type="SAM" id="MobiDB-lite"/>
    </source>
</evidence>
<feature type="region of interest" description="Disordered" evidence="1">
    <location>
        <begin position="103"/>
        <end position="138"/>
    </location>
</feature>
<gene>
    <name evidence="2" type="ORF">AAF712_001811</name>
</gene>
<protein>
    <submittedName>
        <fullName evidence="2">Uncharacterized protein</fullName>
    </submittedName>
</protein>
<organism evidence="2 3">
    <name type="scientific">Marasmius tenuissimus</name>
    <dbReference type="NCBI Taxonomy" id="585030"/>
    <lineage>
        <taxon>Eukaryota</taxon>
        <taxon>Fungi</taxon>
        <taxon>Dikarya</taxon>
        <taxon>Basidiomycota</taxon>
        <taxon>Agaricomycotina</taxon>
        <taxon>Agaricomycetes</taxon>
        <taxon>Agaricomycetidae</taxon>
        <taxon>Agaricales</taxon>
        <taxon>Marasmiineae</taxon>
        <taxon>Marasmiaceae</taxon>
        <taxon>Marasmius</taxon>
    </lineage>
</organism>
<dbReference type="EMBL" id="JBBXMP010000004">
    <property type="protein sequence ID" value="KAL0071245.1"/>
    <property type="molecule type" value="Genomic_DNA"/>
</dbReference>
<evidence type="ECO:0000313" key="2">
    <source>
        <dbReference type="EMBL" id="KAL0071245.1"/>
    </source>
</evidence>
<dbReference type="PANTHER" id="PTHR47842:SF3">
    <property type="entry name" value="DUF676 DOMAIN-CONTAINING PROTEIN"/>
    <property type="match status" value="1"/>
</dbReference>
<keyword evidence="3" id="KW-1185">Reference proteome</keyword>